<dbReference type="OrthoDB" id="1256992at2"/>
<evidence type="ECO:0000313" key="3">
    <source>
        <dbReference type="Proteomes" id="UP000092651"/>
    </source>
</evidence>
<dbReference type="PROSITE" id="PS51257">
    <property type="entry name" value="PROKAR_LIPOPROTEIN"/>
    <property type="match status" value="1"/>
</dbReference>
<dbReference type="EMBL" id="MAYH01000012">
    <property type="protein sequence ID" value="OCA75948.1"/>
    <property type="molecule type" value="Genomic_DNA"/>
</dbReference>
<reference evidence="2 3" key="1">
    <citation type="submission" date="2016-07" db="EMBL/GenBank/DDBJ databases">
        <authorList>
            <person name="Jeong J.-J."/>
            <person name="Kim D.W."/>
            <person name="Sang M.K."/>
            <person name="Choi I.-G."/>
            <person name="Kim K.D."/>
        </authorList>
    </citation>
    <scope>NUCLEOTIDE SEQUENCE [LARGE SCALE GENOMIC DNA]</scope>
    <source>
        <strain evidence="2 3">UTM-3</strain>
    </source>
</reference>
<keyword evidence="3" id="KW-1185">Reference proteome</keyword>
<dbReference type="Proteomes" id="UP000092651">
    <property type="component" value="Unassembled WGS sequence"/>
</dbReference>
<evidence type="ECO:0000313" key="2">
    <source>
        <dbReference type="EMBL" id="OCA75948.1"/>
    </source>
</evidence>
<dbReference type="RefSeq" id="WP_065393624.1">
    <property type="nucleotide sequence ID" value="NZ_MAYH01000012.1"/>
</dbReference>
<evidence type="ECO:0000256" key="1">
    <source>
        <dbReference type="SAM" id="SignalP"/>
    </source>
</evidence>
<accession>A0A1B8ZWH6</accession>
<sequence length="123" mass="13849">MKKILLSAFYASVFCVAFSCSSERSSLTSPEEMKSTEMVSFDRAMKEIMKPENRSTPEEKARWGAQLNDRALDILFNASLELVGKTNANKNSSREEKEKVIVKATEAYFAKLNTIKANQKAEN</sequence>
<comment type="caution">
    <text evidence="2">The sequence shown here is derived from an EMBL/GenBank/DDBJ whole genome shotgun (WGS) entry which is preliminary data.</text>
</comment>
<dbReference type="AlphaFoldDB" id="A0A1B8ZWH6"/>
<gene>
    <name evidence="2" type="ORF">BBI01_04420</name>
</gene>
<organism evidence="2 3">
    <name type="scientific">Chryseobacterium artocarpi</name>
    <dbReference type="NCBI Taxonomy" id="1414727"/>
    <lineage>
        <taxon>Bacteria</taxon>
        <taxon>Pseudomonadati</taxon>
        <taxon>Bacteroidota</taxon>
        <taxon>Flavobacteriia</taxon>
        <taxon>Flavobacteriales</taxon>
        <taxon>Weeksellaceae</taxon>
        <taxon>Chryseobacterium group</taxon>
        <taxon>Chryseobacterium</taxon>
    </lineage>
</organism>
<feature type="signal peptide" evidence="1">
    <location>
        <begin position="1"/>
        <end position="19"/>
    </location>
</feature>
<proteinExistence type="predicted"/>
<protein>
    <submittedName>
        <fullName evidence="2">Uncharacterized protein</fullName>
    </submittedName>
</protein>
<name>A0A1B8ZWH6_9FLAO</name>
<keyword evidence="1" id="KW-0732">Signal</keyword>
<feature type="chain" id="PRO_5008621219" evidence="1">
    <location>
        <begin position="20"/>
        <end position="123"/>
    </location>
</feature>